<dbReference type="GO" id="GO:0000209">
    <property type="term" value="P:protein polyubiquitination"/>
    <property type="evidence" value="ECO:0000318"/>
    <property type="project" value="GO_Central"/>
</dbReference>
<keyword evidence="1" id="KW-0808">Transferase</keyword>
<keyword evidence="4" id="KW-0067">ATP-binding</keyword>
<dbReference type="InterPro" id="IPR000608">
    <property type="entry name" value="UBC"/>
</dbReference>
<keyword evidence="7" id="KW-1185">Reference proteome</keyword>
<evidence type="ECO:0000256" key="1">
    <source>
        <dbReference type="ARBA" id="ARBA00022679"/>
    </source>
</evidence>
<dbReference type="EMBL" id="DS469538">
    <property type="protein sequence ID" value="EDO45069.1"/>
    <property type="molecule type" value="Genomic_DNA"/>
</dbReference>
<evidence type="ECO:0000313" key="7">
    <source>
        <dbReference type="Proteomes" id="UP000001593"/>
    </source>
</evidence>
<feature type="active site" description="Glycyl thioester intermediate" evidence="3">
    <location>
        <position position="70"/>
    </location>
</feature>
<dbReference type="PROSITE" id="PS50127">
    <property type="entry name" value="UBC_2"/>
    <property type="match status" value="1"/>
</dbReference>
<dbReference type="SUPFAM" id="SSF54495">
    <property type="entry name" value="UBC-like"/>
    <property type="match status" value="1"/>
</dbReference>
<accession>A7RTQ5</accession>
<name>A7RTQ5_NEMVE</name>
<dbReference type="eggNOG" id="KOG0419">
    <property type="taxonomic scope" value="Eukaryota"/>
</dbReference>
<keyword evidence="4" id="KW-0547">Nucleotide-binding</keyword>
<dbReference type="STRING" id="45351.A7RTQ5"/>
<dbReference type="Pfam" id="PF00179">
    <property type="entry name" value="UQ_con"/>
    <property type="match status" value="1"/>
</dbReference>
<dbReference type="GO" id="GO:0033503">
    <property type="term" value="C:HULC complex"/>
    <property type="evidence" value="ECO:0000318"/>
    <property type="project" value="GO_Central"/>
</dbReference>
<evidence type="ECO:0000256" key="3">
    <source>
        <dbReference type="PROSITE-ProRule" id="PRU10133"/>
    </source>
</evidence>
<comment type="similarity">
    <text evidence="4">Belongs to the ubiquitin-conjugating enzyme family.</text>
</comment>
<evidence type="ECO:0000256" key="2">
    <source>
        <dbReference type="ARBA" id="ARBA00022786"/>
    </source>
</evidence>
<dbReference type="Gene3D" id="3.10.110.10">
    <property type="entry name" value="Ubiquitin Conjugating Enzyme"/>
    <property type="match status" value="1"/>
</dbReference>
<dbReference type="PhylomeDB" id="A7RTQ5"/>
<evidence type="ECO:0000256" key="4">
    <source>
        <dbReference type="RuleBase" id="RU362109"/>
    </source>
</evidence>
<evidence type="ECO:0000313" key="6">
    <source>
        <dbReference type="EMBL" id="EDO45069.1"/>
    </source>
</evidence>
<dbReference type="PROSITE" id="PS00183">
    <property type="entry name" value="UBC_1"/>
    <property type="match status" value="1"/>
</dbReference>
<dbReference type="AlphaFoldDB" id="A7RTQ5"/>
<feature type="non-terminal residue" evidence="6">
    <location>
        <position position="1"/>
    </location>
</feature>
<dbReference type="GO" id="GO:0043161">
    <property type="term" value="P:proteasome-mediated ubiquitin-dependent protein catabolic process"/>
    <property type="evidence" value="ECO:0000318"/>
    <property type="project" value="GO_Central"/>
</dbReference>
<dbReference type="InterPro" id="IPR050113">
    <property type="entry name" value="Ub_conjugating_enzyme"/>
</dbReference>
<dbReference type="InterPro" id="IPR023313">
    <property type="entry name" value="UBQ-conjugating_AS"/>
</dbReference>
<dbReference type="SMART" id="SM00212">
    <property type="entry name" value="UBCc"/>
    <property type="match status" value="1"/>
</dbReference>
<feature type="non-terminal residue" evidence="6">
    <location>
        <position position="181"/>
    </location>
</feature>
<keyword evidence="2 4" id="KW-0833">Ubl conjugation pathway</keyword>
<sequence>FQGIDTKPLNDDDLFIWEATIKGPKDTLWEGGIFKLYLQFDEGFNDIPPKVYFHTIPFHPNVDPVTGIPCLDFLDDYDQWKEYYSLNYILLSIQMMLSNPVLKDAVNADAAQMYRSSPGAYRQLVLDSVLASPTRAQKQPQSLEEGRKRSQKVAKVSFEDYFSMWSGMATTKPAPKSKNPL</sequence>
<protein>
    <recommendedName>
        <fullName evidence="5">UBC core domain-containing protein</fullName>
    </recommendedName>
</protein>
<gene>
    <name evidence="6" type="ORF">NEMVEDRAFT_v1g93008</name>
</gene>
<dbReference type="CDD" id="cd23806">
    <property type="entry name" value="UBCc_UBE2U"/>
    <property type="match status" value="1"/>
</dbReference>
<dbReference type="PANTHER" id="PTHR24067">
    <property type="entry name" value="UBIQUITIN-CONJUGATING ENZYME E2"/>
    <property type="match status" value="1"/>
</dbReference>
<proteinExistence type="inferred from homology"/>
<dbReference type="GO" id="GO:0061631">
    <property type="term" value="F:ubiquitin conjugating enzyme activity"/>
    <property type="evidence" value="ECO:0000318"/>
    <property type="project" value="GO_Central"/>
</dbReference>
<dbReference type="FunFam" id="3.10.110.10:FF:000166">
    <property type="entry name" value="Ubiquitin conjugating enzyme E2 U"/>
    <property type="match status" value="1"/>
</dbReference>
<dbReference type="GO" id="GO:0006281">
    <property type="term" value="P:DNA repair"/>
    <property type="evidence" value="ECO:0000318"/>
    <property type="project" value="GO_Central"/>
</dbReference>
<dbReference type="GO" id="GO:0005524">
    <property type="term" value="F:ATP binding"/>
    <property type="evidence" value="ECO:0007669"/>
    <property type="project" value="UniProtKB-UniRule"/>
</dbReference>
<reference evidence="6 7" key="1">
    <citation type="journal article" date="2007" name="Science">
        <title>Sea anemone genome reveals ancestral eumetazoan gene repertoire and genomic organization.</title>
        <authorList>
            <person name="Putnam N.H."/>
            <person name="Srivastava M."/>
            <person name="Hellsten U."/>
            <person name="Dirks B."/>
            <person name="Chapman J."/>
            <person name="Salamov A."/>
            <person name="Terry A."/>
            <person name="Shapiro H."/>
            <person name="Lindquist E."/>
            <person name="Kapitonov V.V."/>
            <person name="Jurka J."/>
            <person name="Genikhovich G."/>
            <person name="Grigoriev I.V."/>
            <person name="Lucas S.M."/>
            <person name="Steele R.E."/>
            <person name="Finnerty J.R."/>
            <person name="Technau U."/>
            <person name="Martindale M.Q."/>
            <person name="Rokhsar D.S."/>
        </authorList>
    </citation>
    <scope>NUCLEOTIDE SEQUENCE [LARGE SCALE GENOMIC DNA]</scope>
    <source>
        <strain evidence="7">CH2 X CH6</strain>
    </source>
</reference>
<feature type="domain" description="UBC core" evidence="5">
    <location>
        <begin position="1"/>
        <end position="134"/>
    </location>
</feature>
<dbReference type="OMA" id="EWMATIQ"/>
<evidence type="ECO:0000259" key="5">
    <source>
        <dbReference type="PROSITE" id="PS50127"/>
    </source>
</evidence>
<dbReference type="InParanoid" id="A7RTQ5"/>
<dbReference type="InterPro" id="IPR016135">
    <property type="entry name" value="UBQ-conjugating_enzyme/RWD"/>
</dbReference>
<dbReference type="HOGENOM" id="CLU_076373_0_0_1"/>
<dbReference type="Proteomes" id="UP000001593">
    <property type="component" value="Unassembled WGS sequence"/>
</dbReference>
<organism evidence="6 7">
    <name type="scientific">Nematostella vectensis</name>
    <name type="common">Starlet sea anemone</name>
    <dbReference type="NCBI Taxonomy" id="45351"/>
    <lineage>
        <taxon>Eukaryota</taxon>
        <taxon>Metazoa</taxon>
        <taxon>Cnidaria</taxon>
        <taxon>Anthozoa</taxon>
        <taxon>Hexacorallia</taxon>
        <taxon>Actiniaria</taxon>
        <taxon>Edwardsiidae</taxon>
        <taxon>Nematostella</taxon>
    </lineage>
</organism>